<proteinExistence type="predicted"/>
<dbReference type="EMBL" id="CAJPDS010000003">
    <property type="protein sequence ID" value="CAF9904808.1"/>
    <property type="molecule type" value="Genomic_DNA"/>
</dbReference>
<feature type="region of interest" description="Disordered" evidence="1">
    <location>
        <begin position="296"/>
        <end position="318"/>
    </location>
</feature>
<name>A0A8H3I4W3_9LECA</name>
<accession>A0A8H3I4W3</accession>
<dbReference type="OrthoDB" id="10639191at2759"/>
<sequence>MPPTNMQADEPDDLSLRTPISPFYPLSDRVAKATQDIIEFFDQSPLTKVPSDSSLRVCVYGAHWDNVSLALSEDFSMDDLSGIQEVQGLSWNKTISKARLSRPASLDGGLAHTETRLSTAGTYLTAPEPTPYPKSQVPLPFEVPANIEAIQKHFDSNLDGQRGTQAQNSVQSERSNADAVTSNNHEILAQGTSKSTISDERTRTSQADLLVDDLTSSVRKLVPFEVQDEYPKRPVSPAINKFKSKSSLNGKTELSRSLSMVLEERSDPVAVLPVPFAVETLYKKLCSSNPSLANFTGSEHSDNLDSPQNVQNRTSETLEGQPDLGISFEDHHQKHRRVVDWVETIPDSPCSDSGSIIHDDLGIFHGRKAGGNETVSVYQRNSNEEETPILGTSARYGNTDFKDFWKKAEAKKISPGPFSPESGHFSPVSSVEVSPRPDGTANSQQKRKSPLLTTTVPAHLKKISESSLTPALKRDLLQQLSASPPAVTPLATSGSARSRALFAKRLPAQPIPLASVSDSSISTELSPEELALDPPYTLGTSFSLDHLRPAPIPKSPTHEDHLHPALRAHPFFNPADHVDNAIAPVAHPPTTRTITDLGPRGKAYFATEESPTLTRDYMESPMRGEFVPVAKEMSTKSMLKRKLKGAKEGMKRLVGRGGGGSSAAELNRSAK</sequence>
<feature type="region of interest" description="Disordered" evidence="1">
    <location>
        <begin position="156"/>
        <end position="180"/>
    </location>
</feature>
<evidence type="ECO:0000313" key="2">
    <source>
        <dbReference type="EMBL" id="CAF9904808.1"/>
    </source>
</evidence>
<feature type="compositionally biased region" description="Low complexity" evidence="1">
    <location>
        <begin position="426"/>
        <end position="437"/>
    </location>
</feature>
<organism evidence="2 3">
    <name type="scientific">Heterodermia speciosa</name>
    <dbReference type="NCBI Taxonomy" id="116794"/>
    <lineage>
        <taxon>Eukaryota</taxon>
        <taxon>Fungi</taxon>
        <taxon>Dikarya</taxon>
        <taxon>Ascomycota</taxon>
        <taxon>Pezizomycotina</taxon>
        <taxon>Lecanoromycetes</taxon>
        <taxon>OSLEUM clade</taxon>
        <taxon>Lecanoromycetidae</taxon>
        <taxon>Caliciales</taxon>
        <taxon>Physciaceae</taxon>
        <taxon>Heterodermia</taxon>
    </lineage>
</organism>
<dbReference type="Proteomes" id="UP000664521">
    <property type="component" value="Unassembled WGS sequence"/>
</dbReference>
<feature type="region of interest" description="Disordered" evidence="1">
    <location>
        <begin position="415"/>
        <end position="458"/>
    </location>
</feature>
<feature type="region of interest" description="Disordered" evidence="1">
    <location>
        <begin position="644"/>
        <end position="671"/>
    </location>
</feature>
<dbReference type="AlphaFoldDB" id="A0A8H3I4W3"/>
<evidence type="ECO:0000256" key="1">
    <source>
        <dbReference type="SAM" id="MobiDB-lite"/>
    </source>
</evidence>
<gene>
    <name evidence="2" type="ORF">HETSPECPRED_004793</name>
</gene>
<protein>
    <submittedName>
        <fullName evidence="2">Uncharacterized protein</fullName>
    </submittedName>
</protein>
<feature type="compositionally biased region" description="Polar residues" evidence="1">
    <location>
        <begin position="158"/>
        <end position="180"/>
    </location>
</feature>
<keyword evidence="3" id="KW-1185">Reference proteome</keyword>
<reference evidence="2" key="1">
    <citation type="submission" date="2021-03" db="EMBL/GenBank/DDBJ databases">
        <authorList>
            <person name="Tagirdzhanova G."/>
        </authorList>
    </citation>
    <scope>NUCLEOTIDE SEQUENCE</scope>
</reference>
<comment type="caution">
    <text evidence="2">The sequence shown here is derived from an EMBL/GenBank/DDBJ whole genome shotgun (WGS) entry which is preliminary data.</text>
</comment>
<evidence type="ECO:0000313" key="3">
    <source>
        <dbReference type="Proteomes" id="UP000664521"/>
    </source>
</evidence>